<evidence type="ECO:0000256" key="5">
    <source>
        <dbReference type="ARBA" id="ARBA00023136"/>
    </source>
</evidence>
<evidence type="ECO:0000313" key="10">
    <source>
        <dbReference type="Proteomes" id="UP000324585"/>
    </source>
</evidence>
<keyword evidence="5 7" id="KW-0472">Membrane</keyword>
<dbReference type="EMBL" id="VRMN01000009">
    <property type="protein sequence ID" value="KAA8492633.1"/>
    <property type="molecule type" value="Genomic_DNA"/>
</dbReference>
<dbReference type="GO" id="GO:0007009">
    <property type="term" value="P:plasma membrane organization"/>
    <property type="evidence" value="ECO:0007669"/>
    <property type="project" value="TreeGrafter"/>
</dbReference>
<gene>
    <name evidence="9" type="ORF">FVE85_8140</name>
</gene>
<keyword evidence="4 7" id="KW-1133">Transmembrane helix</keyword>
<dbReference type="PANTHER" id="PTHR12546">
    <property type="entry name" value="FER-1-LIKE"/>
    <property type="match status" value="1"/>
</dbReference>
<feature type="region of interest" description="Disordered" evidence="6">
    <location>
        <begin position="28"/>
        <end position="48"/>
    </location>
</feature>
<feature type="transmembrane region" description="Helical" evidence="7">
    <location>
        <begin position="229"/>
        <end position="247"/>
    </location>
</feature>
<feature type="region of interest" description="Disordered" evidence="6">
    <location>
        <begin position="2534"/>
        <end position="2557"/>
    </location>
</feature>
<dbReference type="Proteomes" id="UP000324585">
    <property type="component" value="Unassembled WGS sequence"/>
</dbReference>
<comment type="caution">
    <text evidence="9">The sequence shown here is derived from an EMBL/GenBank/DDBJ whole genome shotgun (WGS) entry which is preliminary data.</text>
</comment>
<dbReference type="InterPro" id="IPR000008">
    <property type="entry name" value="C2_dom"/>
</dbReference>
<dbReference type="PANTHER" id="PTHR12546:SF33">
    <property type="entry name" value="SPERM VESICLE FUSION PROTEIN FER-1"/>
    <property type="match status" value="1"/>
</dbReference>
<proteinExistence type="predicted"/>
<dbReference type="SMART" id="SM00239">
    <property type="entry name" value="C2"/>
    <property type="match status" value="3"/>
</dbReference>
<keyword evidence="3" id="KW-0677">Repeat</keyword>
<comment type="subcellular location">
    <subcellularLocation>
        <location evidence="1">Membrane</location>
        <topology evidence="1">Single-pass membrane protein</topology>
    </subcellularLocation>
</comment>
<feature type="transmembrane region" description="Helical" evidence="7">
    <location>
        <begin position="190"/>
        <end position="209"/>
    </location>
</feature>
<feature type="compositionally biased region" description="Basic and acidic residues" evidence="6">
    <location>
        <begin position="1364"/>
        <end position="1389"/>
    </location>
</feature>
<organism evidence="9 10">
    <name type="scientific">Porphyridium purpureum</name>
    <name type="common">Red alga</name>
    <name type="synonym">Porphyridium cruentum</name>
    <dbReference type="NCBI Taxonomy" id="35688"/>
    <lineage>
        <taxon>Eukaryota</taxon>
        <taxon>Rhodophyta</taxon>
        <taxon>Bangiophyceae</taxon>
        <taxon>Porphyridiales</taxon>
        <taxon>Porphyridiaceae</taxon>
        <taxon>Porphyridium</taxon>
    </lineage>
</organism>
<feature type="domain" description="C2" evidence="8">
    <location>
        <begin position="1497"/>
        <end position="1624"/>
    </location>
</feature>
<dbReference type="PROSITE" id="PS50004">
    <property type="entry name" value="C2"/>
    <property type="match status" value="2"/>
</dbReference>
<feature type="compositionally biased region" description="Polar residues" evidence="6">
    <location>
        <begin position="1390"/>
        <end position="1402"/>
    </location>
</feature>
<accession>A0A5J4YPJ4</accession>
<feature type="region of interest" description="Disordered" evidence="6">
    <location>
        <begin position="1846"/>
        <end position="1868"/>
    </location>
</feature>
<evidence type="ECO:0000256" key="7">
    <source>
        <dbReference type="SAM" id="Phobius"/>
    </source>
</evidence>
<protein>
    <submittedName>
        <fullName evidence="9">Fer-1-like protein 6</fullName>
    </submittedName>
</protein>
<dbReference type="OrthoDB" id="270970at2759"/>
<feature type="domain" description="C2" evidence="8">
    <location>
        <begin position="640"/>
        <end position="761"/>
    </location>
</feature>
<keyword evidence="2 7" id="KW-0812">Transmembrane</keyword>
<feature type="region of interest" description="Disordered" evidence="6">
    <location>
        <begin position="373"/>
        <end position="395"/>
    </location>
</feature>
<dbReference type="CDD" id="cd00030">
    <property type="entry name" value="C2"/>
    <property type="match status" value="2"/>
</dbReference>
<dbReference type="InterPro" id="IPR037721">
    <property type="entry name" value="Ferlin"/>
</dbReference>
<evidence type="ECO:0000256" key="3">
    <source>
        <dbReference type="ARBA" id="ARBA00022737"/>
    </source>
</evidence>
<feature type="region of interest" description="Disordered" evidence="6">
    <location>
        <begin position="107"/>
        <end position="127"/>
    </location>
</feature>
<reference evidence="10" key="1">
    <citation type="journal article" date="2019" name="Nat. Commun.">
        <title>Expansion of phycobilisome linker gene families in mesophilic red algae.</title>
        <authorList>
            <person name="Lee J."/>
            <person name="Kim D."/>
            <person name="Bhattacharya D."/>
            <person name="Yoon H.S."/>
        </authorList>
    </citation>
    <scope>NUCLEOTIDE SEQUENCE [LARGE SCALE GENOMIC DNA]</scope>
    <source>
        <strain evidence="10">CCMP 1328</strain>
    </source>
</reference>
<dbReference type="GO" id="GO:0016020">
    <property type="term" value="C:membrane"/>
    <property type="evidence" value="ECO:0007669"/>
    <property type="project" value="UniProtKB-SubCell"/>
</dbReference>
<keyword evidence="10" id="KW-1185">Reference proteome</keyword>
<sequence>MDMDDRIQAAAGDEDEAVFSDARTHWTQCSAEGGGSGARQQSEREHPLVHDERWRALARAEWMYEQPRTNVAAEKYNGYVHKYALVRALMHGMRALQLGVQNVATQPARNVQSKAERRTGQASSASRQLSRVLDTRHVSTDIHDPAVLEIRADQVEQLLLQTRIRDLQSRRVVVAQAGKNAVDSPLNTPFLLFIFPVFPLIVLVCQYVAQSLLPYVHAILNFVLSARGAATLLSALLTLLLCLYFAWPSLHEVQGLEALVLCVDIAVLQAELTGLQLSKKIAKDLHLEHLRDRVRSFLFRLLETMDEVLWNRLQVRVLDRLRAYWLGLTRIPFDYNEVFGSNKVPSSILVSDDDRSSPSFDDGARERERQGLMLDASNEQTEGSDRATIASNPGGDSTTHVLVEKPFRLELTLHSVKRVARSSCIVLWLHIYDPESRSVLSRSTLASLSLEEDASGVEQWCAKFGGGSVHAQTGVKARTVTQPFQKIGFDFFLIFYPQRTVTDMIHRFDDKQVEVILYGIESPPVFASSTIPDLDKQNHKQQQQQHLAMRTNVNQDAYHDQEQRAKHINLAQSSAMVLGRSKLSLKALLRESLKRDEESSGFRNLNPVDIFLPLKPDAFRDEHYFSGILHASAKLTPLSYVSHSYMDTSMVSLREEWSLRVTLLELRHMVALDQTNTSDPFVTVTAFGQTKRSHTYVKTLSCALDETLYFVDVKSRADLLSEVLVIHVKDWNRLGMGDKMIGSVVFQLSSLLGSGQVVGWYELRLPGVEHGGIRGYIKFNVELMLSDAVGGQARSKGTNTESQGVLQQAHLSASQILPVHDAEQSSQNMAREEERVKVNGGLRELSLSRPVCMISTWNVTLTLRTVDMLPSMDAFSHTDRDIVRCFANVVQPCAKDVKTRTVIAKASLPRDFIKDVDPDAPFRFRRNRKLDLCTDVIIPVTFYDGHLAQDRIRIEIMHRTLRRAEKNRKVFIGYLDMDLLALFSASLDCVVCDRSASRVEEAERGAKSGGSSGIKQEIESITQVDARSCHIAFQSSRWHMLQIPPSTSEQPPRTPETEFRGRVLAGLIAEPADGPLLRENSRKPKKKNQGRASILHVRRSKIVLARPQIRLYELSLRLHRATELSLPNGASIFTFCTMGLIEFGDKIPNVTVQNGCCSWLHNSETMLRGLQFPADVSQIPDLFIFLRAKDTSSDAGFLLDVSGPKVDSEAVVMNLMRYVDAVDSVLQSELKSIAITADKVEQVTDEFENELFGESIPSAAAPPGMPKERQNLHDFAMLRIPVTHLIGSTGTHPRWMLMDKYGMWSESLNTNASSILVSARLRPAEDSYLQTRLQVVKEHAGSSHAFKFIHESVHKDLGIVEPSADEHDGASVRGSEQDGSRLAADKSGTDNDSGAGSISGSHTDTEEFFSLDEHGSEELCWQDSREDEQADVELRLMREAANVRESTAIARRFLENVEQDVPDHLDDDQVAPSNLHSPVEVEPHQIAEQESTRKLVQSMDLMRSYMLTPGRLKDEHFELRAHIIEGRQLPTADPNGLSDPFVKISMGDCMAKGSVICRQTLNPVWGETLVLPKVSFRAGEPWPDLHVFIYDWDEDGLSDFLGRATVPWYELRDTPWDVSRAKWYPVFASNPEFIVGEISAAFQFVRHDDASSAGLRLLKPVRPKFETSVLQLSLFSVMDARISPYQTASMFLKVQLSGEGALALRTSRVPIIPVSESSINASLMEVLLIPLQVPDLDAYAPSLNIILCTQNSKGTRTEHAAAASISLSHFLRNIDRDVLEMNEIMSNDFGKSAGLPDYFRSKYRFKAGTTAMSAPVEHGIDASILLGENSKNDSAAAAQASLHEMSVGSERALGRGPDSGTSSTRVMGWNPDAETRVTWKQRGWVQGKMAGVAKTFLRPFVVARDHCKRMTRSAVNATCDSIPVVTDRLGIEHVSTDSCKIVTESGIDMTQSSSDTTLTMRSERGFCDGNLEDDLVWPAFVKQPLQRGDNRAVRFGSESIASMQGTSGNRLITNGARRELRVVASESVSGEETDLGSKQEVGQLRMRVDAINMGESTPLAWQKCRLAALRAFHKSFPAATVVVRVYVLRGLNLQYTGATCNPYVSLDFIGGKPERISTRTQPVMNTRNPDFFLTCESRVCLPGGFVNLKVKDRTLPSALVPLSYPWYVQHGGPGSNLVLVSSQTQIPFGKFGIAWSHNIGRTTIDLDSRWYNSHWRQLQVSPVERHPLRLEGDTKEKGHIEVIVDMIDHRSFLARPWHFKPLELKGPVYHRIQLRAVVFKVEDAYLPYQLHADNANYMPNLYVQCRLGNQQENTRTTDVSYYTIGGQAEYNWRMAWWMLLPSLDVQPRLKVQLFDGTSSNSADSALCGSADLLIKGLLDDVVSNRRTVIKKKQLMYLSHPSYASVCVKVLMSLEVLTEEETSKKVCFFGPQGYSKKQDVDYILPHPKRNVPFSVFNPTANINYQIEQAVERIQASVVVYLLPFPFVPLLLQWVAGVEWYYYFIGGLLGLMIMLRIVMLEMASYQRRTAEAKALEREKEEAEALASGQPPTISREDRT</sequence>
<evidence type="ECO:0000256" key="4">
    <source>
        <dbReference type="ARBA" id="ARBA00022989"/>
    </source>
</evidence>
<dbReference type="InterPro" id="IPR035892">
    <property type="entry name" value="C2_domain_sf"/>
</dbReference>
<feature type="transmembrane region" description="Helical" evidence="7">
    <location>
        <begin position="2498"/>
        <end position="2517"/>
    </location>
</feature>
<evidence type="ECO:0000256" key="1">
    <source>
        <dbReference type="ARBA" id="ARBA00004167"/>
    </source>
</evidence>
<evidence type="ECO:0000259" key="8">
    <source>
        <dbReference type="PROSITE" id="PS50004"/>
    </source>
</evidence>
<feature type="region of interest" description="Disordered" evidence="6">
    <location>
        <begin position="1364"/>
        <end position="1403"/>
    </location>
</feature>
<name>A0A5J4YPJ4_PORPP</name>
<dbReference type="SUPFAM" id="SSF49562">
    <property type="entry name" value="C2 domain (Calcium/lipid-binding domain, CaLB)"/>
    <property type="match status" value="3"/>
</dbReference>
<evidence type="ECO:0000313" key="9">
    <source>
        <dbReference type="EMBL" id="KAA8492633.1"/>
    </source>
</evidence>
<dbReference type="Gene3D" id="2.60.40.150">
    <property type="entry name" value="C2 domain"/>
    <property type="match status" value="3"/>
</dbReference>
<evidence type="ECO:0000256" key="6">
    <source>
        <dbReference type="SAM" id="MobiDB-lite"/>
    </source>
</evidence>
<dbReference type="Pfam" id="PF00168">
    <property type="entry name" value="C2"/>
    <property type="match status" value="3"/>
</dbReference>
<evidence type="ECO:0000256" key="2">
    <source>
        <dbReference type="ARBA" id="ARBA00022692"/>
    </source>
</evidence>